<comment type="caution">
    <text evidence="2">The sequence shown here is derived from an EMBL/GenBank/DDBJ whole genome shotgun (WGS) entry which is preliminary data.</text>
</comment>
<sequence length="393" mass="39988">MPAVAAVAVGAAVLAPPLLASADDQGLPPVTPEELVAQVAGAEAPALSGTIVYTARLGLPSLPFGTAAGADPVNLMSGSSTLRVWTDGETRSRVALLGAASEYSVVHDAAQAWTYSSDDDEVVHYTLDAADVARLQELEKSGPPVQGDLPTPQAAADAALAHAQELSTVSLDGVTTVAGRDAYQLVVTPKSTTTLVGRTVLAVDAETSTPLRVQVWSAQDDTEPALEVGFTDVTFATPTDAVLTFSPPAGAQVREVVVPLPTDAELAGAAQEKTDGTLPAGVTVHGEGWDTVVEVADVDVAGLVAGDPEALGDLAQHEPTIGSDSAQALLEDFGRDPSQGAPGELDPTALFDAITTAVPEGRLISSDLFSVLITDDGRLLLGAVSPQTLQGLA</sequence>
<gene>
    <name evidence="2" type="ORF">CBZ_18630</name>
</gene>
<evidence type="ECO:0000256" key="1">
    <source>
        <dbReference type="SAM" id="SignalP"/>
    </source>
</evidence>
<feature type="signal peptide" evidence="1">
    <location>
        <begin position="1"/>
        <end position="22"/>
    </location>
</feature>
<feature type="chain" id="PRO_5018965754" description="MucB/RseB N-terminal domain-containing protein" evidence="1">
    <location>
        <begin position="23"/>
        <end position="393"/>
    </location>
</feature>
<evidence type="ECO:0008006" key="4">
    <source>
        <dbReference type="Google" id="ProtNLM"/>
    </source>
</evidence>
<accession>A0A402DRQ9</accession>
<dbReference type="Gene3D" id="2.50.20.10">
    <property type="entry name" value="Lipoprotein localisation LolA/LolB/LppX"/>
    <property type="match status" value="1"/>
</dbReference>
<dbReference type="OrthoDB" id="4822274at2"/>
<dbReference type="Proteomes" id="UP000289954">
    <property type="component" value="Unassembled WGS sequence"/>
</dbReference>
<dbReference type="SUPFAM" id="SSF89392">
    <property type="entry name" value="Prokaryotic lipoproteins and lipoprotein localization factors"/>
    <property type="match status" value="1"/>
</dbReference>
<dbReference type="RefSeq" id="WP_130781414.1">
    <property type="nucleotide sequence ID" value="NZ_BIMR01000136.1"/>
</dbReference>
<proteinExistence type="predicted"/>
<organism evidence="2 3">
    <name type="scientific">Cellulomonas biazotea</name>
    <dbReference type="NCBI Taxonomy" id="1709"/>
    <lineage>
        <taxon>Bacteria</taxon>
        <taxon>Bacillati</taxon>
        <taxon>Actinomycetota</taxon>
        <taxon>Actinomycetes</taxon>
        <taxon>Micrococcales</taxon>
        <taxon>Cellulomonadaceae</taxon>
        <taxon>Cellulomonas</taxon>
    </lineage>
</organism>
<reference evidence="2 3" key="1">
    <citation type="submission" date="2019-01" db="EMBL/GenBank/DDBJ databases">
        <title>Draft genome sequence of Cellulomonas takizawaensis strain TKZ-21.</title>
        <authorList>
            <person name="Yamamura H."/>
            <person name="Hayashi T."/>
            <person name="Hamada M."/>
            <person name="Serisawa Y."/>
            <person name="Matsuyama K."/>
            <person name="Nakagawa Y."/>
            <person name="Otoguro M."/>
            <person name="Yanagida F."/>
            <person name="Hayakawa M."/>
        </authorList>
    </citation>
    <scope>NUCLEOTIDE SEQUENCE [LARGE SCALE GENOMIC DNA]</scope>
    <source>
        <strain evidence="2 3">NBRC12680</strain>
    </source>
</reference>
<dbReference type="PANTHER" id="PTHR37507:SF2">
    <property type="entry name" value="SPORULATION PROTEIN YDCC"/>
    <property type="match status" value="1"/>
</dbReference>
<dbReference type="PANTHER" id="PTHR37507">
    <property type="entry name" value="SPORULATION PROTEIN YDCC"/>
    <property type="match status" value="1"/>
</dbReference>
<keyword evidence="3" id="KW-1185">Reference proteome</keyword>
<dbReference type="InterPro" id="IPR029046">
    <property type="entry name" value="LolA/LolB/LppX"/>
</dbReference>
<dbReference type="InterPro" id="IPR052944">
    <property type="entry name" value="Sporulation_related"/>
</dbReference>
<evidence type="ECO:0000313" key="3">
    <source>
        <dbReference type="Proteomes" id="UP000289954"/>
    </source>
</evidence>
<keyword evidence="1" id="KW-0732">Signal</keyword>
<protein>
    <recommendedName>
        <fullName evidence="4">MucB/RseB N-terminal domain-containing protein</fullName>
    </recommendedName>
</protein>
<dbReference type="AlphaFoldDB" id="A0A402DRQ9"/>
<name>A0A402DRQ9_9CELL</name>
<dbReference type="EMBL" id="BIMR01000136">
    <property type="protein sequence ID" value="GCE76807.1"/>
    <property type="molecule type" value="Genomic_DNA"/>
</dbReference>
<evidence type="ECO:0000313" key="2">
    <source>
        <dbReference type="EMBL" id="GCE76807.1"/>
    </source>
</evidence>